<evidence type="ECO:0000313" key="3">
    <source>
        <dbReference type="Proteomes" id="UP000092714"/>
    </source>
</evidence>
<dbReference type="OrthoDB" id="10005185at2"/>
<organism evidence="2 3">
    <name type="scientific">Clostridium paraputrificum</name>
    <dbReference type="NCBI Taxonomy" id="29363"/>
    <lineage>
        <taxon>Bacteria</taxon>
        <taxon>Bacillati</taxon>
        <taxon>Bacillota</taxon>
        <taxon>Clostridia</taxon>
        <taxon>Eubacteriales</taxon>
        <taxon>Clostridiaceae</taxon>
        <taxon>Clostridium</taxon>
    </lineage>
</organism>
<keyword evidence="1" id="KW-0472">Membrane</keyword>
<keyword evidence="3" id="KW-1185">Reference proteome</keyword>
<name>A0A174VUY8_9CLOT</name>
<proteinExistence type="predicted"/>
<dbReference type="EMBL" id="MAPZ01000019">
    <property type="protein sequence ID" value="OBY10444.1"/>
    <property type="molecule type" value="Genomic_DNA"/>
</dbReference>
<protein>
    <submittedName>
        <fullName evidence="2">Uncharacterized protein</fullName>
    </submittedName>
</protein>
<keyword evidence="1" id="KW-1133">Transmembrane helix</keyword>
<feature type="transmembrane region" description="Helical" evidence="1">
    <location>
        <begin position="71"/>
        <end position="91"/>
    </location>
</feature>
<dbReference type="AlphaFoldDB" id="A0A174VUY8"/>
<dbReference type="GeneID" id="42777741"/>
<comment type="caution">
    <text evidence="2">The sequence shown here is derived from an EMBL/GenBank/DDBJ whole genome shotgun (WGS) entry which is preliminary data.</text>
</comment>
<sequence length="166" mass="19515">MGEEKYNDGFDYNDPEELGLDDLINFDYETPITRTISEKEKQEYKETDDRIQVLTIWKDEKKTEQRMKQGLSLGISIILVIQVIFINVIVWKIGKGEMDFDEWTIRLFITGIFAEIVALVKIVINNLFPKSGNKDFMDFINTFYFNKRNNNSTEENKNVIHEDKGD</sequence>
<feature type="transmembrane region" description="Helical" evidence="1">
    <location>
        <begin position="103"/>
        <end position="124"/>
    </location>
</feature>
<reference evidence="2 3" key="1">
    <citation type="submission" date="2016-06" db="EMBL/GenBank/DDBJ databases">
        <authorList>
            <person name="Kjaerup R.B."/>
            <person name="Dalgaard T.S."/>
            <person name="Juul-Madsen H.R."/>
        </authorList>
    </citation>
    <scope>NUCLEOTIDE SEQUENCE [LARGE SCALE GENOMIC DNA]</scope>
    <source>
        <strain evidence="2 3">373-A1</strain>
    </source>
</reference>
<keyword evidence="1" id="KW-0812">Transmembrane</keyword>
<dbReference type="eggNOG" id="ENOG503289R">
    <property type="taxonomic scope" value="Bacteria"/>
</dbReference>
<gene>
    <name evidence="2" type="ORF">CP373A1_07960</name>
</gene>
<evidence type="ECO:0000256" key="1">
    <source>
        <dbReference type="SAM" id="Phobius"/>
    </source>
</evidence>
<evidence type="ECO:0000313" key="2">
    <source>
        <dbReference type="EMBL" id="OBY10444.1"/>
    </source>
</evidence>
<accession>A0A174VUY8</accession>
<dbReference type="Proteomes" id="UP000092714">
    <property type="component" value="Unassembled WGS sequence"/>
</dbReference>
<dbReference type="RefSeq" id="WP_051195941.1">
    <property type="nucleotide sequence ID" value="NZ_CABHIH010000002.1"/>
</dbReference>